<reference evidence="1 2" key="1">
    <citation type="submission" date="2016-11" db="EMBL/GenBank/DDBJ databases">
        <title>Mixed transmission modes and dynamic genome evolution in an obligate animal-bacterial symbiosis.</title>
        <authorList>
            <person name="Russell S.L."/>
            <person name="Corbett-Detig R.B."/>
            <person name="Cavanaugh C.M."/>
        </authorList>
    </citation>
    <scope>NUCLEOTIDE SEQUENCE [LARGE SCALE GENOMIC DNA]</scope>
    <source>
        <strain evidence="1">Se-Cadez</strain>
    </source>
</reference>
<protein>
    <submittedName>
        <fullName evidence="1">Uncharacterized protein</fullName>
    </submittedName>
</protein>
<evidence type="ECO:0000313" key="2">
    <source>
        <dbReference type="Proteomes" id="UP000190896"/>
    </source>
</evidence>
<dbReference type="EMBL" id="MPRJ01000009">
    <property type="protein sequence ID" value="OOZ37460.1"/>
    <property type="molecule type" value="Genomic_DNA"/>
</dbReference>
<dbReference type="OrthoDB" id="9758375at2"/>
<accession>A0A1T2KXH2</accession>
<keyword evidence="2" id="KW-1185">Reference proteome</keyword>
<comment type="caution">
    <text evidence="1">The sequence shown here is derived from an EMBL/GenBank/DDBJ whole genome shotgun (WGS) entry which is preliminary data.</text>
</comment>
<dbReference type="RefSeq" id="WP_078485873.1">
    <property type="nucleotide sequence ID" value="NZ_MPRJ01000009.1"/>
</dbReference>
<dbReference type="Proteomes" id="UP000190896">
    <property type="component" value="Unassembled WGS sequence"/>
</dbReference>
<organism evidence="1 2">
    <name type="scientific">Solemya velesiana gill symbiont</name>
    <dbReference type="NCBI Taxonomy" id="1918948"/>
    <lineage>
        <taxon>Bacteria</taxon>
        <taxon>Pseudomonadati</taxon>
        <taxon>Pseudomonadota</taxon>
        <taxon>Gammaproteobacteria</taxon>
        <taxon>sulfur-oxidizing symbionts</taxon>
    </lineage>
</organism>
<gene>
    <name evidence="1" type="ORF">BOW51_02075</name>
</gene>
<dbReference type="AlphaFoldDB" id="A0A1T2KXH2"/>
<name>A0A1T2KXH2_9GAMM</name>
<evidence type="ECO:0000313" key="1">
    <source>
        <dbReference type="EMBL" id="OOZ37460.1"/>
    </source>
</evidence>
<proteinExistence type="predicted"/>
<sequence length="101" mass="11560">MRAHIVGLKQDQQQSTSGLIHHDEDLRNPEVYLTHILGYLSLPQELIKILENIIRVDRMGIKIEDQGKKGGAAINLKELEIGEDYRQLLSMVSIPREIIDF</sequence>